<dbReference type="AlphaFoldDB" id="A0A8B8GLL9"/>
<accession>A0A8B8GLL9</accession>
<keyword evidence="1" id="KW-1185">Reference proteome</keyword>
<protein>
    <submittedName>
        <fullName evidence="2">Uncharacterized protein LOC112693141</fullName>
    </submittedName>
</protein>
<name>A0A8B8GLL9_9HEMI</name>
<dbReference type="GeneID" id="112693141"/>
<gene>
    <name evidence="2" type="primary">LOC112693141</name>
</gene>
<dbReference type="Gene3D" id="3.90.70.10">
    <property type="entry name" value="Cysteine proteinases"/>
    <property type="match status" value="1"/>
</dbReference>
<reference evidence="2" key="1">
    <citation type="submission" date="2025-08" db="UniProtKB">
        <authorList>
            <consortium name="RefSeq"/>
        </authorList>
    </citation>
    <scope>IDENTIFICATION</scope>
    <source>
        <tissue evidence="2">Whole body</tissue>
    </source>
</reference>
<dbReference type="InterPro" id="IPR038765">
    <property type="entry name" value="Papain-like_cys_pep_sf"/>
</dbReference>
<evidence type="ECO:0000313" key="1">
    <source>
        <dbReference type="Proteomes" id="UP000694846"/>
    </source>
</evidence>
<proteinExistence type="predicted"/>
<evidence type="ECO:0000313" key="2">
    <source>
        <dbReference type="RefSeq" id="XP_025423855.1"/>
    </source>
</evidence>
<sequence length="205" mass="23537">MNPFIRLCKDVALHGSTSITYQQRGNLLLESEFFKKSPVESGTSMLDANINIISLNNKLLSDIPSSIQTLECTICNTKTVFHDATIILNELFNSSGHLEDINKYLNKYITEKKEKWCPNCKKISRNSIRVLQEHILLETDVFKYNTINENKILVNDITSKLFIGKERFSLQSIISYIGDSDVKNMGHYVTHCKRVKVIGKYIITW</sequence>
<dbReference type="OrthoDB" id="6644973at2759"/>
<dbReference type="SUPFAM" id="SSF54001">
    <property type="entry name" value="Cysteine proteinases"/>
    <property type="match status" value="1"/>
</dbReference>
<organism evidence="1 2">
    <name type="scientific">Sipha flava</name>
    <name type="common">yellow sugarcane aphid</name>
    <dbReference type="NCBI Taxonomy" id="143950"/>
    <lineage>
        <taxon>Eukaryota</taxon>
        <taxon>Metazoa</taxon>
        <taxon>Ecdysozoa</taxon>
        <taxon>Arthropoda</taxon>
        <taxon>Hexapoda</taxon>
        <taxon>Insecta</taxon>
        <taxon>Pterygota</taxon>
        <taxon>Neoptera</taxon>
        <taxon>Paraneoptera</taxon>
        <taxon>Hemiptera</taxon>
        <taxon>Sternorrhyncha</taxon>
        <taxon>Aphidomorpha</taxon>
        <taxon>Aphidoidea</taxon>
        <taxon>Aphididae</taxon>
        <taxon>Sipha</taxon>
    </lineage>
</organism>
<dbReference type="RefSeq" id="XP_025423855.1">
    <property type="nucleotide sequence ID" value="XM_025568070.1"/>
</dbReference>
<dbReference type="Proteomes" id="UP000694846">
    <property type="component" value="Unplaced"/>
</dbReference>